<dbReference type="SUPFAM" id="SSF53927">
    <property type="entry name" value="Cytidine deaminase-like"/>
    <property type="match status" value="1"/>
</dbReference>
<dbReference type="InterPro" id="IPR016193">
    <property type="entry name" value="Cytidine_deaminase-like"/>
</dbReference>
<dbReference type="EMBL" id="BAABKQ010000001">
    <property type="protein sequence ID" value="GAA4808226.1"/>
    <property type="molecule type" value="Genomic_DNA"/>
</dbReference>
<gene>
    <name evidence="3" type="ORF">GCM10023353_09860</name>
</gene>
<proteinExistence type="inferred from homology"/>
<protein>
    <submittedName>
        <fullName evidence="3">Cytidine deaminase</fullName>
    </submittedName>
</protein>
<comment type="caution">
    <text evidence="3">The sequence shown here is derived from an EMBL/GenBank/DDBJ whole genome shotgun (WGS) entry which is preliminary data.</text>
</comment>
<evidence type="ECO:0000313" key="4">
    <source>
        <dbReference type="Proteomes" id="UP001500839"/>
    </source>
</evidence>
<name>A0ABP9CCT5_9ACTN</name>
<dbReference type="NCBIfam" id="NF004064">
    <property type="entry name" value="PRK05578.1"/>
    <property type="match status" value="1"/>
</dbReference>
<dbReference type="CDD" id="cd01283">
    <property type="entry name" value="cytidine_deaminase"/>
    <property type="match status" value="1"/>
</dbReference>
<organism evidence="3 4">
    <name type="scientific">Tomitella cavernea</name>
    <dbReference type="NCBI Taxonomy" id="1387982"/>
    <lineage>
        <taxon>Bacteria</taxon>
        <taxon>Bacillati</taxon>
        <taxon>Actinomycetota</taxon>
        <taxon>Actinomycetes</taxon>
        <taxon>Mycobacteriales</taxon>
        <taxon>Tomitella</taxon>
    </lineage>
</organism>
<dbReference type="Proteomes" id="UP001500839">
    <property type="component" value="Unassembled WGS sequence"/>
</dbReference>
<dbReference type="PROSITE" id="PS51747">
    <property type="entry name" value="CYT_DCMP_DEAMINASES_2"/>
    <property type="match status" value="1"/>
</dbReference>
<sequence length="142" mass="14664">MGDVADTDWNDLRTRAFEVMRNAYAPYSGFAVGAAGLMEDGRVVVGCNVENVSLGLTVCAENILVGNLFASGGGRLRAVSCVGPEGAAVMPCGRCRQVLLEHGGAELAVDAGAGPPVTLGELLPRAFGPGESESGAVRRWTR</sequence>
<dbReference type="InterPro" id="IPR002125">
    <property type="entry name" value="CMP_dCMP_dom"/>
</dbReference>
<dbReference type="Pfam" id="PF00383">
    <property type="entry name" value="dCMP_cyt_deam_1"/>
    <property type="match status" value="1"/>
</dbReference>
<evidence type="ECO:0000256" key="1">
    <source>
        <dbReference type="ARBA" id="ARBA00006576"/>
    </source>
</evidence>
<dbReference type="PANTHER" id="PTHR11644">
    <property type="entry name" value="CYTIDINE DEAMINASE"/>
    <property type="match status" value="1"/>
</dbReference>
<dbReference type="PANTHER" id="PTHR11644:SF2">
    <property type="entry name" value="CYTIDINE DEAMINASE"/>
    <property type="match status" value="1"/>
</dbReference>
<dbReference type="InterPro" id="IPR050202">
    <property type="entry name" value="Cyt/Deoxycyt_deaminase"/>
</dbReference>
<comment type="similarity">
    <text evidence="1">Belongs to the cytidine and deoxycytidylate deaminase family.</text>
</comment>
<dbReference type="Gene3D" id="3.40.140.10">
    <property type="entry name" value="Cytidine Deaminase, domain 2"/>
    <property type="match status" value="1"/>
</dbReference>
<reference evidence="4" key="1">
    <citation type="journal article" date="2019" name="Int. J. Syst. Evol. Microbiol.">
        <title>The Global Catalogue of Microorganisms (GCM) 10K type strain sequencing project: providing services to taxonomists for standard genome sequencing and annotation.</title>
        <authorList>
            <consortium name="The Broad Institute Genomics Platform"/>
            <consortium name="The Broad Institute Genome Sequencing Center for Infectious Disease"/>
            <person name="Wu L."/>
            <person name="Ma J."/>
        </authorList>
    </citation>
    <scope>NUCLEOTIDE SEQUENCE [LARGE SCALE GENOMIC DNA]</scope>
    <source>
        <strain evidence="4">JCM 18542</strain>
    </source>
</reference>
<evidence type="ECO:0000313" key="3">
    <source>
        <dbReference type="EMBL" id="GAA4808226.1"/>
    </source>
</evidence>
<keyword evidence="4" id="KW-1185">Reference proteome</keyword>
<accession>A0ABP9CCT5</accession>
<evidence type="ECO:0000259" key="2">
    <source>
        <dbReference type="PROSITE" id="PS51747"/>
    </source>
</evidence>
<feature type="domain" description="CMP/dCMP-type deaminase" evidence="2">
    <location>
        <begin position="7"/>
        <end position="130"/>
    </location>
</feature>